<evidence type="ECO:0000313" key="3">
    <source>
        <dbReference type="Proteomes" id="UP001181693"/>
    </source>
</evidence>
<name>A0AAV2ZV45_PYXAD</name>
<dbReference type="Proteomes" id="UP001181693">
    <property type="component" value="Unassembled WGS sequence"/>
</dbReference>
<protein>
    <submittedName>
        <fullName evidence="2">Uncharacterized protein</fullName>
    </submittedName>
</protein>
<feature type="transmembrane region" description="Helical" evidence="1">
    <location>
        <begin position="79"/>
        <end position="101"/>
    </location>
</feature>
<dbReference type="AlphaFoldDB" id="A0AAV2ZV45"/>
<keyword evidence="1" id="KW-1133">Transmembrane helix</keyword>
<keyword evidence="3" id="KW-1185">Reference proteome</keyword>
<feature type="transmembrane region" description="Helical" evidence="1">
    <location>
        <begin position="16"/>
        <end position="37"/>
    </location>
</feature>
<gene>
    <name evidence="2" type="ORF">GDO54_004697</name>
</gene>
<reference evidence="2" key="1">
    <citation type="thesis" date="2020" institute="ProQuest LLC" country="789 East Eisenhower Parkway, Ann Arbor, MI, USA">
        <title>Comparative Genomics and Chromosome Evolution.</title>
        <authorList>
            <person name="Mudd A.B."/>
        </authorList>
    </citation>
    <scope>NUCLEOTIDE SEQUENCE</scope>
    <source>
        <strain evidence="2">1538</strain>
        <tissue evidence="2">Blood</tissue>
    </source>
</reference>
<proteinExistence type="predicted"/>
<dbReference type="EMBL" id="DYDO01000012">
    <property type="protein sequence ID" value="DBA15495.1"/>
    <property type="molecule type" value="Genomic_DNA"/>
</dbReference>
<comment type="caution">
    <text evidence="2">The sequence shown here is derived from an EMBL/GenBank/DDBJ whole genome shotgun (WGS) entry which is preliminary data.</text>
</comment>
<sequence length="104" mass="12191">MEDQELLLSTISQPLLAFYCLLCPQCKFSFILSLAFMRTKRYRNFLNKPSGSNKYILHHIELSLLKAVNRTLWLRRTSLISYFFCTLLAHICILGFVTQLYHGI</sequence>
<evidence type="ECO:0000313" key="2">
    <source>
        <dbReference type="EMBL" id="DBA15495.1"/>
    </source>
</evidence>
<accession>A0AAV2ZV45</accession>
<keyword evidence="1" id="KW-0472">Membrane</keyword>
<keyword evidence="1" id="KW-0812">Transmembrane</keyword>
<evidence type="ECO:0000256" key="1">
    <source>
        <dbReference type="SAM" id="Phobius"/>
    </source>
</evidence>
<organism evidence="2 3">
    <name type="scientific">Pyxicephalus adspersus</name>
    <name type="common">African bullfrog</name>
    <dbReference type="NCBI Taxonomy" id="30357"/>
    <lineage>
        <taxon>Eukaryota</taxon>
        <taxon>Metazoa</taxon>
        <taxon>Chordata</taxon>
        <taxon>Craniata</taxon>
        <taxon>Vertebrata</taxon>
        <taxon>Euteleostomi</taxon>
        <taxon>Amphibia</taxon>
        <taxon>Batrachia</taxon>
        <taxon>Anura</taxon>
        <taxon>Neobatrachia</taxon>
        <taxon>Ranoidea</taxon>
        <taxon>Pyxicephalidae</taxon>
        <taxon>Pyxicephalinae</taxon>
        <taxon>Pyxicephalus</taxon>
    </lineage>
</organism>